<gene>
    <name evidence="6" type="ORF">COLO4_15108</name>
</gene>
<evidence type="ECO:0000256" key="4">
    <source>
        <dbReference type="SAM" id="MobiDB-lite"/>
    </source>
</evidence>
<keyword evidence="7" id="KW-1185">Reference proteome</keyword>
<dbReference type="SUPFAM" id="SSF49764">
    <property type="entry name" value="HSP20-like chaperones"/>
    <property type="match status" value="1"/>
</dbReference>
<comment type="caution">
    <text evidence="6">The sequence shown here is derived from an EMBL/GenBank/DDBJ whole genome shotgun (WGS) entry which is preliminary data.</text>
</comment>
<accession>A0A1R3JPJ7</accession>
<reference evidence="7" key="1">
    <citation type="submission" date="2013-09" db="EMBL/GenBank/DDBJ databases">
        <title>Corchorus olitorius genome sequencing.</title>
        <authorList>
            <person name="Alam M."/>
            <person name="Haque M.S."/>
            <person name="Islam M.S."/>
            <person name="Emdad E.M."/>
            <person name="Islam M.M."/>
            <person name="Ahmed B."/>
            <person name="Halim A."/>
            <person name="Hossen Q.M.M."/>
            <person name="Hossain M.Z."/>
            <person name="Ahmed R."/>
            <person name="Khan M.M."/>
            <person name="Islam R."/>
            <person name="Rashid M.M."/>
            <person name="Khan S.A."/>
            <person name="Rahman M.S."/>
            <person name="Alam M."/>
            <person name="Yahiya A.S."/>
            <person name="Khan M.S."/>
            <person name="Azam M.S."/>
            <person name="Haque T."/>
            <person name="Lashkar M.Z.H."/>
            <person name="Akhand A.I."/>
            <person name="Morshed G."/>
            <person name="Roy S."/>
            <person name="Uddin K.S."/>
            <person name="Rabeya T."/>
            <person name="Hossain A.S."/>
            <person name="Chowdhury A."/>
            <person name="Snigdha A.R."/>
            <person name="Mortoza M.S."/>
            <person name="Matin S.A."/>
            <person name="Hoque S.M.E."/>
            <person name="Islam M.K."/>
            <person name="Roy D.K."/>
            <person name="Haider R."/>
            <person name="Moosa M.M."/>
            <person name="Elias S.M."/>
            <person name="Hasan A.M."/>
            <person name="Jahan S."/>
            <person name="Shafiuddin M."/>
            <person name="Mahmood N."/>
            <person name="Shommy N.S."/>
        </authorList>
    </citation>
    <scope>NUCLEOTIDE SEQUENCE [LARGE SCALE GENOMIC DNA]</scope>
    <source>
        <strain evidence="7">cv. O-4</strain>
    </source>
</reference>
<dbReference type="InterPro" id="IPR008978">
    <property type="entry name" value="HSP20-like_chaperone"/>
</dbReference>
<organism evidence="6 7">
    <name type="scientific">Corchorus olitorius</name>
    <dbReference type="NCBI Taxonomy" id="93759"/>
    <lineage>
        <taxon>Eukaryota</taxon>
        <taxon>Viridiplantae</taxon>
        <taxon>Streptophyta</taxon>
        <taxon>Embryophyta</taxon>
        <taxon>Tracheophyta</taxon>
        <taxon>Spermatophyta</taxon>
        <taxon>Magnoliopsida</taxon>
        <taxon>eudicotyledons</taxon>
        <taxon>Gunneridae</taxon>
        <taxon>Pentapetalae</taxon>
        <taxon>rosids</taxon>
        <taxon>malvids</taxon>
        <taxon>Malvales</taxon>
        <taxon>Malvaceae</taxon>
        <taxon>Grewioideae</taxon>
        <taxon>Apeibeae</taxon>
        <taxon>Corchorus</taxon>
    </lineage>
</organism>
<feature type="domain" description="SHSP" evidence="5">
    <location>
        <begin position="58"/>
        <end position="174"/>
    </location>
</feature>
<proteinExistence type="inferred from homology"/>
<dbReference type="Proteomes" id="UP000187203">
    <property type="component" value="Unassembled WGS sequence"/>
</dbReference>
<evidence type="ECO:0000256" key="1">
    <source>
        <dbReference type="ARBA" id="ARBA00023016"/>
    </source>
</evidence>
<dbReference type="OrthoDB" id="950359at2759"/>
<evidence type="ECO:0000259" key="5">
    <source>
        <dbReference type="PROSITE" id="PS01031"/>
    </source>
</evidence>
<comment type="similarity">
    <text evidence="2 3">Belongs to the small heat shock protein (HSP20) family.</text>
</comment>
<dbReference type="Gene3D" id="2.60.40.790">
    <property type="match status" value="1"/>
</dbReference>
<name>A0A1R3JPJ7_9ROSI</name>
<dbReference type="PANTHER" id="PTHR11527">
    <property type="entry name" value="HEAT-SHOCK PROTEIN 20 FAMILY MEMBER"/>
    <property type="match status" value="1"/>
</dbReference>
<sequence length="174" mass="19835">MDSPVSYGGYSDDRSPSRRRSLSRSRSPIRHRSRSRSPLEIDEEWGVMNVKLSSAWSWSSSRELFRTDWKETATEYVFKADVPGLTEGDLTVEVEDGRLLNLRGERRVSAIENSTTSSETINRHTERKSGRFARRFLLRHNVDVRTVKAEMERGVLTVTLPKAGRKIIAIPLSG</sequence>
<keyword evidence="1" id="KW-0346">Stress response</keyword>
<dbReference type="InterPro" id="IPR031107">
    <property type="entry name" value="Small_HSP"/>
</dbReference>
<dbReference type="PROSITE" id="PS01031">
    <property type="entry name" value="SHSP"/>
    <property type="match status" value="1"/>
</dbReference>
<evidence type="ECO:0000313" key="7">
    <source>
        <dbReference type="Proteomes" id="UP000187203"/>
    </source>
</evidence>
<feature type="compositionally biased region" description="Basic residues" evidence="4">
    <location>
        <begin position="17"/>
        <end position="35"/>
    </location>
</feature>
<dbReference type="EMBL" id="AWUE01015562">
    <property type="protein sequence ID" value="OMO96756.1"/>
    <property type="molecule type" value="Genomic_DNA"/>
</dbReference>
<evidence type="ECO:0000256" key="3">
    <source>
        <dbReference type="RuleBase" id="RU003616"/>
    </source>
</evidence>
<dbReference type="AlphaFoldDB" id="A0A1R3JPJ7"/>
<dbReference type="InterPro" id="IPR002068">
    <property type="entry name" value="A-crystallin/Hsp20_dom"/>
</dbReference>
<dbReference type="Pfam" id="PF00011">
    <property type="entry name" value="HSP20"/>
    <property type="match status" value="1"/>
</dbReference>
<evidence type="ECO:0000313" key="6">
    <source>
        <dbReference type="EMBL" id="OMO96756.1"/>
    </source>
</evidence>
<protein>
    <recommendedName>
        <fullName evidence="5">SHSP domain-containing protein</fullName>
    </recommendedName>
</protein>
<feature type="region of interest" description="Disordered" evidence="4">
    <location>
        <begin position="1"/>
        <end position="35"/>
    </location>
</feature>
<evidence type="ECO:0000256" key="2">
    <source>
        <dbReference type="PROSITE-ProRule" id="PRU00285"/>
    </source>
</evidence>